<dbReference type="EMBL" id="SZNT01000667">
    <property type="protein sequence ID" value="TKH03783.1"/>
    <property type="molecule type" value="Genomic_DNA"/>
</dbReference>
<sequence length="141" mass="16086">MAHGLIEKGEQTLETKGFHVIIDAFNCKSSILDDAKELEKQLDLTAERLEMIVLDRSFHKFEPYGVTGTLILSTSHMSIHTWPEKNYAAIDIYTCGKKNPFQEVQNILQYLGAEYAVVYNVSRGAEYMAEQSVRIIRNENN</sequence>
<dbReference type="HAMAP" id="MF_00464">
    <property type="entry name" value="AdoMetDC_1"/>
    <property type="match status" value="1"/>
</dbReference>
<keyword evidence="6 10" id="KW-0865">Zymogen</keyword>
<keyword evidence="9 10" id="KW-0670">Pyruvate</keyword>
<evidence type="ECO:0000256" key="6">
    <source>
        <dbReference type="ARBA" id="ARBA00023145"/>
    </source>
</evidence>
<organism evidence="11 12">
    <name type="scientific">Peribacillus simplex</name>
    <dbReference type="NCBI Taxonomy" id="1478"/>
    <lineage>
        <taxon>Bacteria</taxon>
        <taxon>Bacillati</taxon>
        <taxon>Bacillota</taxon>
        <taxon>Bacilli</taxon>
        <taxon>Bacillales</taxon>
        <taxon>Bacillaceae</taxon>
        <taxon>Peribacillus</taxon>
    </lineage>
</organism>
<keyword evidence="7 10" id="KW-0456">Lyase</keyword>
<evidence type="ECO:0000256" key="9">
    <source>
        <dbReference type="ARBA" id="ARBA00023317"/>
    </source>
</evidence>
<name>A0A9X8ZCK9_9BACI</name>
<dbReference type="PANTHER" id="PTHR33866">
    <property type="entry name" value="S-ADENOSYLMETHIONINE DECARBOXYLASE PROENZYME"/>
    <property type="match status" value="1"/>
</dbReference>
<comment type="catalytic activity">
    <reaction evidence="10">
        <text>S-adenosyl-L-methionine + H(+) = S-adenosyl 3-(methylsulfanyl)propylamine + CO2</text>
        <dbReference type="Rhea" id="RHEA:15981"/>
        <dbReference type="ChEBI" id="CHEBI:15378"/>
        <dbReference type="ChEBI" id="CHEBI:16526"/>
        <dbReference type="ChEBI" id="CHEBI:57443"/>
        <dbReference type="ChEBI" id="CHEBI:59789"/>
        <dbReference type="EC" id="4.1.1.50"/>
    </reaction>
</comment>
<reference evidence="11 12" key="1">
    <citation type="journal article" date="2019" name="Environ. Microbiol.">
        <title>An active ?-lactamase is a part of an orchestrated cell wall stress resistance network of Bacillus subtilis and related rhizosphere species.</title>
        <authorList>
            <person name="Bucher T."/>
            <person name="Keren-Paz A."/>
            <person name="Hausser J."/>
            <person name="Olender T."/>
            <person name="Cytryn E."/>
            <person name="Kolodkin-Gal I."/>
        </authorList>
    </citation>
    <scope>NUCLEOTIDE SEQUENCE [LARGE SCALE GENOMIC DNA]</scope>
    <source>
        <strain evidence="11 12">I4</strain>
    </source>
</reference>
<evidence type="ECO:0000256" key="1">
    <source>
        <dbReference type="ARBA" id="ARBA00022691"/>
    </source>
</evidence>
<comment type="caution">
    <text evidence="10">Lacks conserved residue(s) required for the propagation of feature annotation.</text>
</comment>
<comment type="similarity">
    <text evidence="10">Belongs to the prokaryotic AdoMetDC family. Type 1 subfamily.</text>
</comment>
<feature type="active site" description="Schiff-base intermediate with substrate; via pyruvic acid" evidence="10">
    <location>
        <position position="75"/>
    </location>
</feature>
<feature type="active site" description="Proton acceptor; for processing activity" evidence="10">
    <location>
        <position position="80"/>
    </location>
</feature>
<dbReference type="SUPFAM" id="SSF56276">
    <property type="entry name" value="S-adenosylmethionine decarboxylase"/>
    <property type="match status" value="1"/>
</dbReference>
<evidence type="ECO:0000256" key="8">
    <source>
        <dbReference type="ARBA" id="ARBA00023270"/>
    </source>
</evidence>
<dbReference type="Gene3D" id="3.60.90.10">
    <property type="entry name" value="S-adenosylmethionine decarboxylase"/>
    <property type="match status" value="1"/>
</dbReference>
<evidence type="ECO:0000256" key="5">
    <source>
        <dbReference type="ARBA" id="ARBA00023115"/>
    </source>
</evidence>
<evidence type="ECO:0000256" key="3">
    <source>
        <dbReference type="ARBA" id="ARBA00022813"/>
    </source>
</evidence>
<feature type="chain" id="PRO_5041028549" description="S-adenosylmethionine decarboxylase alpha chain" evidence="10">
    <location>
        <begin position="75"/>
        <end position="141"/>
    </location>
</feature>
<dbReference type="GO" id="GO:0008295">
    <property type="term" value="P:spermidine biosynthetic process"/>
    <property type="evidence" value="ECO:0007669"/>
    <property type="project" value="UniProtKB-UniRule"/>
</dbReference>
<evidence type="ECO:0000313" key="12">
    <source>
        <dbReference type="Proteomes" id="UP000309170"/>
    </source>
</evidence>
<dbReference type="EC" id="4.1.1.50" evidence="10"/>
<dbReference type="AlphaFoldDB" id="A0A9X8ZCK9"/>
<dbReference type="GO" id="GO:0005829">
    <property type="term" value="C:cytosol"/>
    <property type="evidence" value="ECO:0007669"/>
    <property type="project" value="TreeGrafter"/>
</dbReference>
<protein>
    <recommendedName>
        <fullName evidence="10">S-adenosylmethionine decarboxylase proenzyme</fullName>
        <shortName evidence="10">AdoMetDC</shortName>
        <shortName evidence="10">SAMDC</shortName>
        <ecNumber evidence="10">4.1.1.50</ecNumber>
    </recommendedName>
    <component>
        <recommendedName>
            <fullName evidence="10">S-adenosylmethionine decarboxylase beta chain</fullName>
        </recommendedName>
    </component>
    <component>
        <recommendedName>
            <fullName evidence="10">S-adenosylmethionine decarboxylase alpha chain</fullName>
        </recommendedName>
    </component>
</protein>
<keyword evidence="3 10" id="KW-0068">Autocatalytic cleavage</keyword>
<comment type="subunit">
    <text evidence="10">Heterotetramer of two alpha and two beta chains arranged as a dimer of alpha/beta heterodimers.</text>
</comment>
<comment type="cofactor">
    <cofactor evidence="10">
        <name>pyruvate</name>
        <dbReference type="ChEBI" id="CHEBI:15361"/>
    </cofactor>
    <text evidence="10">Binds 1 pyruvoyl group covalently per subunit.</text>
</comment>
<dbReference type="PANTHER" id="PTHR33866:SF2">
    <property type="entry name" value="S-ADENOSYLMETHIONINE DECARBOXYLASE PROENZYME"/>
    <property type="match status" value="1"/>
</dbReference>
<dbReference type="GO" id="GO:0004014">
    <property type="term" value="F:adenosylmethionine decarboxylase activity"/>
    <property type="evidence" value="ECO:0007669"/>
    <property type="project" value="UniProtKB-UniRule"/>
</dbReference>
<evidence type="ECO:0000256" key="2">
    <source>
        <dbReference type="ARBA" id="ARBA00022793"/>
    </source>
</evidence>
<evidence type="ECO:0000256" key="10">
    <source>
        <dbReference type="HAMAP-Rule" id="MF_00464"/>
    </source>
</evidence>
<keyword evidence="2 10" id="KW-0210">Decarboxylase</keyword>
<comment type="function">
    <text evidence="10">Catalyzes the decarboxylation of S-adenosylmethionine to S-adenosylmethioninamine (dcAdoMet), the propylamine donor required for the synthesis of the polyamines spermine and spermidine from the diamine putrescine.</text>
</comment>
<keyword evidence="4 10" id="KW-0745">Spermidine biosynthesis</keyword>
<feature type="modified residue" description="Pyruvic acid (Ser); by autocatalysis" evidence="10">
    <location>
        <position position="75"/>
    </location>
</feature>
<comment type="PTM">
    <text evidence="10">Is synthesized initially as an inactive proenzyme. Formation of the active enzyme involves a self-maturation process in which the active site pyruvoyl group is generated from an internal serine residue via an autocatalytic post-translational modification. Two non-identical subunits are generated from the proenzyme in this reaction, and the pyruvate is formed at the N-terminus of the alpha chain, which is derived from the carboxyl end of the proenzyme. The post-translation cleavage follows an unusual pathway, termed non-hydrolytic serinolysis, in which the side chain hydroxyl group of the serine supplies its oxygen atom to form the C-terminus of the beta chain, while the remainder of the serine residue undergoes an oxidative deamination to produce ammonia and the pyruvoyl group blocking the N-terminus of the alpha chain.</text>
</comment>
<dbReference type="InterPro" id="IPR003826">
    <property type="entry name" value="AdoMetDC_fam_prok"/>
</dbReference>
<dbReference type="Proteomes" id="UP000309170">
    <property type="component" value="Unassembled WGS sequence"/>
</dbReference>
<keyword evidence="1 10" id="KW-0949">S-adenosyl-L-methionine</keyword>
<keyword evidence="5 10" id="KW-0620">Polyamine biosynthesis</keyword>
<comment type="caution">
    <text evidence="11">The sequence shown here is derived from an EMBL/GenBank/DDBJ whole genome shotgun (WGS) entry which is preliminary data.</text>
</comment>
<proteinExistence type="inferred from homology"/>
<keyword evidence="8 10" id="KW-0704">Schiff base</keyword>
<feature type="chain" id="PRO_5041028548" description="S-adenosylmethionine decarboxylase beta chain" evidence="10">
    <location>
        <begin position="1"/>
        <end position="74"/>
    </location>
</feature>
<accession>A0A9X8ZCK9</accession>
<evidence type="ECO:0000313" key="11">
    <source>
        <dbReference type="EMBL" id="TKH03783.1"/>
    </source>
</evidence>
<dbReference type="NCBIfam" id="TIGR03330">
    <property type="entry name" value="SAM_DCase_Bsu"/>
    <property type="match status" value="1"/>
</dbReference>
<dbReference type="InterPro" id="IPR016067">
    <property type="entry name" value="S-AdoMet_deCO2ase_core"/>
</dbReference>
<evidence type="ECO:0000256" key="7">
    <source>
        <dbReference type="ARBA" id="ARBA00023239"/>
    </source>
</evidence>
<gene>
    <name evidence="11" type="primary">speD</name>
    <name evidence="10" type="synonym">speH</name>
    <name evidence="11" type="ORF">FC678_24900</name>
</gene>
<evidence type="ECO:0000256" key="4">
    <source>
        <dbReference type="ARBA" id="ARBA00023066"/>
    </source>
</evidence>
<feature type="active site" description="Proton donor; for catalytic activity" evidence="10">
    <location>
        <position position="95"/>
    </location>
</feature>
<dbReference type="OrthoDB" id="9793120at2"/>
<comment type="pathway">
    <text evidence="10">Amine and polyamine biosynthesis; S-adenosylmethioninamine biosynthesis; S-adenosylmethioninamine from S-adenosyl-L-methionine: step 1/1.</text>
</comment>
<dbReference type="Pfam" id="PF02675">
    <property type="entry name" value="AdoMet_dc"/>
    <property type="match status" value="1"/>
</dbReference>
<dbReference type="InterPro" id="IPR017716">
    <property type="entry name" value="S-AdoMet_deCOase_pro-enz"/>
</dbReference>